<feature type="transmembrane region" description="Helical" evidence="8">
    <location>
        <begin position="641"/>
        <end position="661"/>
    </location>
</feature>
<feature type="transmembrane region" description="Helical" evidence="8">
    <location>
        <begin position="432"/>
        <end position="450"/>
    </location>
</feature>
<keyword evidence="6 8" id="KW-1133">Transmembrane helix</keyword>
<evidence type="ECO:0000256" key="2">
    <source>
        <dbReference type="ARBA" id="ARBA00007935"/>
    </source>
</evidence>
<feature type="transmembrane region" description="Helical" evidence="8">
    <location>
        <begin position="67"/>
        <end position="90"/>
    </location>
</feature>
<keyword evidence="5 8" id="KW-0812">Transmembrane</keyword>
<comment type="subcellular location">
    <subcellularLocation>
        <location evidence="1">Cell membrane</location>
        <topology evidence="1">Multi-pass membrane protein</topology>
    </subcellularLocation>
</comment>
<dbReference type="AlphaFoldDB" id="A0A6L9UIY0"/>
<dbReference type="InterPro" id="IPR000522">
    <property type="entry name" value="ABC_transptr_permease_BtuC"/>
</dbReference>
<comment type="caution">
    <text evidence="9">The sequence shown here is derived from an EMBL/GenBank/DDBJ whole genome shotgun (WGS) entry which is preliminary data.</text>
</comment>
<feature type="transmembrane region" description="Helical" evidence="8">
    <location>
        <begin position="201"/>
        <end position="223"/>
    </location>
</feature>
<evidence type="ECO:0000256" key="7">
    <source>
        <dbReference type="ARBA" id="ARBA00023136"/>
    </source>
</evidence>
<protein>
    <submittedName>
        <fullName evidence="9">Fe(3+)-hydroxamate ABC transporter permease FhuB</fullName>
    </submittedName>
</protein>
<feature type="transmembrane region" description="Helical" evidence="8">
    <location>
        <begin position="13"/>
        <end position="35"/>
    </location>
</feature>
<dbReference type="EMBL" id="WUEY01000032">
    <property type="protein sequence ID" value="NEI74528.1"/>
    <property type="molecule type" value="Genomic_DNA"/>
</dbReference>
<dbReference type="Pfam" id="PF01032">
    <property type="entry name" value="FecCD"/>
    <property type="match status" value="2"/>
</dbReference>
<feature type="transmembrane region" description="Helical" evidence="8">
    <location>
        <begin position="536"/>
        <end position="556"/>
    </location>
</feature>
<dbReference type="GO" id="GO:0005886">
    <property type="term" value="C:plasma membrane"/>
    <property type="evidence" value="ECO:0007669"/>
    <property type="project" value="UniProtKB-SubCell"/>
</dbReference>
<dbReference type="NCBIfam" id="NF007866">
    <property type="entry name" value="PRK10577.1-2"/>
    <property type="match status" value="1"/>
</dbReference>
<feature type="transmembrane region" description="Helical" evidence="8">
    <location>
        <begin position="288"/>
        <end position="310"/>
    </location>
</feature>
<feature type="transmembrane region" description="Helical" evidence="8">
    <location>
        <begin position="316"/>
        <end position="334"/>
    </location>
</feature>
<comment type="similarity">
    <text evidence="2">Belongs to the binding-protein-dependent transport system permease family. FecCD subfamily.</text>
</comment>
<gene>
    <name evidence="9" type="primary">fhuB</name>
    <name evidence="9" type="ORF">GR212_33830</name>
</gene>
<keyword evidence="4" id="KW-1003">Cell membrane</keyword>
<keyword evidence="7 8" id="KW-0472">Membrane</keyword>
<evidence type="ECO:0000256" key="1">
    <source>
        <dbReference type="ARBA" id="ARBA00004651"/>
    </source>
</evidence>
<dbReference type="Gene3D" id="1.10.3470.10">
    <property type="entry name" value="ABC transporter involved in vitamin B12 uptake, BtuC"/>
    <property type="match status" value="2"/>
</dbReference>
<keyword evidence="3" id="KW-0813">Transport</keyword>
<feature type="transmembrane region" description="Helical" evidence="8">
    <location>
        <begin position="129"/>
        <end position="147"/>
    </location>
</feature>
<proteinExistence type="inferred from homology"/>
<feature type="transmembrane region" description="Helical" evidence="8">
    <location>
        <begin position="403"/>
        <end position="420"/>
    </location>
</feature>
<evidence type="ECO:0000313" key="10">
    <source>
        <dbReference type="Proteomes" id="UP000483035"/>
    </source>
</evidence>
<feature type="transmembrane region" description="Helical" evidence="8">
    <location>
        <begin position="355"/>
        <end position="375"/>
    </location>
</feature>
<evidence type="ECO:0000256" key="4">
    <source>
        <dbReference type="ARBA" id="ARBA00022475"/>
    </source>
</evidence>
<feature type="transmembrane region" description="Helical" evidence="8">
    <location>
        <begin position="456"/>
        <end position="477"/>
    </location>
</feature>
<organism evidence="9 10">
    <name type="scientific">Rhizobium lusitanum</name>
    <dbReference type="NCBI Taxonomy" id="293958"/>
    <lineage>
        <taxon>Bacteria</taxon>
        <taxon>Pseudomonadati</taxon>
        <taxon>Pseudomonadota</taxon>
        <taxon>Alphaproteobacteria</taxon>
        <taxon>Hyphomicrobiales</taxon>
        <taxon>Rhizobiaceae</taxon>
        <taxon>Rhizobium/Agrobacterium group</taxon>
        <taxon>Rhizobium</taxon>
    </lineage>
</organism>
<dbReference type="PANTHER" id="PTHR30472">
    <property type="entry name" value="FERRIC ENTEROBACTIN TRANSPORT SYSTEM PERMEASE PROTEIN"/>
    <property type="match status" value="1"/>
</dbReference>
<evidence type="ECO:0000256" key="8">
    <source>
        <dbReference type="SAM" id="Phobius"/>
    </source>
</evidence>
<reference evidence="9 10" key="1">
    <citation type="submission" date="2019-12" db="EMBL/GenBank/DDBJ databases">
        <title>Rhizobium genotypes associated with high levels of biological nitrogen fixation by grain legumes in a temperate-maritime cropping system.</title>
        <authorList>
            <person name="Maluk M."/>
            <person name="Francesc Ferrando Molina F."/>
            <person name="Lopez Del Egido L."/>
            <person name="Lafos M."/>
            <person name="Langarica-Fuentes A."/>
            <person name="Gebre Yohannes G."/>
            <person name="Young M.W."/>
            <person name="Martin P."/>
            <person name="Gantlett R."/>
            <person name="Kenicer G."/>
            <person name="Hawes C."/>
            <person name="Begg G.S."/>
            <person name="Quilliam R.S."/>
            <person name="Squire G.R."/>
            <person name="Poole P.S."/>
            <person name="Young P.W."/>
            <person name="Iannetta P.M."/>
            <person name="James E.K."/>
        </authorList>
    </citation>
    <scope>NUCLEOTIDE SEQUENCE [LARGE SCALE GENOMIC DNA]</scope>
    <source>
        <strain evidence="9 10">JHI1118</strain>
    </source>
</reference>
<dbReference type="GO" id="GO:0022857">
    <property type="term" value="F:transmembrane transporter activity"/>
    <property type="evidence" value="ECO:0007669"/>
    <property type="project" value="InterPro"/>
</dbReference>
<dbReference type="Proteomes" id="UP000483035">
    <property type="component" value="Unassembled WGS sequence"/>
</dbReference>
<dbReference type="RefSeq" id="WP_163993883.1">
    <property type="nucleotide sequence ID" value="NZ_WUEY01000032.1"/>
</dbReference>
<feature type="transmembrane region" description="Helical" evidence="8">
    <location>
        <begin position="153"/>
        <end position="177"/>
    </location>
</feature>
<feature type="transmembrane region" description="Helical" evidence="8">
    <location>
        <begin position="576"/>
        <end position="603"/>
    </location>
</feature>
<dbReference type="InterPro" id="IPR037294">
    <property type="entry name" value="ABC_BtuC-like"/>
</dbReference>
<dbReference type="GO" id="GO:0033214">
    <property type="term" value="P:siderophore-iron import into cell"/>
    <property type="evidence" value="ECO:0007669"/>
    <property type="project" value="TreeGrafter"/>
</dbReference>
<sequence>MTMPATQSIRPTWLARGGIIPLIALALLAVVASLYNLERALPLAQWWQAMFGGDPDDIRQLVFRYSLIPRFAMAVIAGASLGGCGALMQLTLRNPLAEPTTLGVPAGAQLALVACGLWFPALPAASREIAALIGASAATLVVLALSWDRVLSPARLISGGLLISLYCGSFSAIALLLNQEALQGIYIWGAGSLVQNDWNKVLLLLPWVVGLGLVAVTIIPRSLTVLTLGDEGARGLGLSVRNVRLAALAVTVVATALVTSVVGVIAFVGLAAPALARLSGRHGIRDQILWSAAAGAAMLLATDQLLQLLLPPGAGLPTGIATAVIGAPILLVLIRRMKTSEAPRLTEAAVRRLRHPRVALFLLVLSVAVLTLLAVECGHGPQGWSFSAASVFPQLDALRMPRTMAALAAGALLAVAGIIMKRLTANPLASPEILGVSSGSSLGIISLLFLVPAPDIGTQLGAGAIGALAILVPIAFFGHRQSFSPESMILIGITVGTLFSAIAALLMISGDPRMSALLAWLSGSTYGMTQARASFLIASCLALLATLPPLARWLTVLPLGTGMSRAVGLHLSLSRFILILLAALMTSTATLAVGPLTFVGLLAPHMATRAGFQQPLLQSYAAAAIGALVMVAADWLGRNVIFPYEIPAGLFAAIVGGPYLLKLMAARAR</sequence>
<accession>A0A6L9UIY0</accession>
<feature type="transmembrane region" description="Helical" evidence="8">
    <location>
        <begin position="243"/>
        <end position="276"/>
    </location>
</feature>
<name>A0A6L9UIY0_9HYPH</name>
<evidence type="ECO:0000313" key="9">
    <source>
        <dbReference type="EMBL" id="NEI74528.1"/>
    </source>
</evidence>
<evidence type="ECO:0000256" key="6">
    <source>
        <dbReference type="ARBA" id="ARBA00022989"/>
    </source>
</evidence>
<evidence type="ECO:0000256" key="5">
    <source>
        <dbReference type="ARBA" id="ARBA00022692"/>
    </source>
</evidence>
<feature type="transmembrane region" description="Helical" evidence="8">
    <location>
        <begin position="489"/>
        <end position="508"/>
    </location>
</feature>
<feature type="transmembrane region" description="Helical" evidence="8">
    <location>
        <begin position="102"/>
        <end position="122"/>
    </location>
</feature>
<dbReference type="PANTHER" id="PTHR30472:SF37">
    <property type="entry name" value="FE(3+) DICITRATE TRANSPORT SYSTEM PERMEASE PROTEIN FECD-RELATED"/>
    <property type="match status" value="1"/>
</dbReference>
<evidence type="ECO:0000256" key="3">
    <source>
        <dbReference type="ARBA" id="ARBA00022448"/>
    </source>
</evidence>
<dbReference type="CDD" id="cd06550">
    <property type="entry name" value="TM_ABC_iron-siderophores_like"/>
    <property type="match status" value="2"/>
</dbReference>
<dbReference type="SUPFAM" id="SSF81345">
    <property type="entry name" value="ABC transporter involved in vitamin B12 uptake, BtuC"/>
    <property type="match status" value="2"/>
</dbReference>